<reference evidence="8 9" key="1">
    <citation type="submission" date="2019-08" db="EMBL/GenBank/DDBJ databases">
        <title>Archangium and Cystobacter genomes.</title>
        <authorList>
            <person name="Chen I.-C.K."/>
            <person name="Wielgoss S."/>
        </authorList>
    </citation>
    <scope>NUCLEOTIDE SEQUENCE [LARGE SCALE GENOMIC DNA]</scope>
    <source>
        <strain evidence="8 9">Cbm 6</strain>
    </source>
</reference>
<dbReference type="PRINTS" id="PR00974">
    <property type="entry name" value="RIBOSOMALS18"/>
</dbReference>
<feature type="compositionally biased region" description="Basic and acidic residues" evidence="7">
    <location>
        <begin position="1"/>
        <end position="23"/>
    </location>
</feature>
<protein>
    <recommendedName>
        <fullName evidence="4 5">Small ribosomal subunit protein bS18</fullName>
    </recommendedName>
</protein>
<keyword evidence="5" id="KW-0694">RNA-binding</keyword>
<sequence length="96" mass="11149">MKREERGGRFREPLRRDDEERRSSRGGLGRRKPNPLGAARNVDFKDVQLLKYFVSERGKLIPRRITGVTAQQQRQVARAVKRARMLGLLPYVHHGT</sequence>
<dbReference type="PROSITE" id="PS00057">
    <property type="entry name" value="RIBOSOMAL_S18"/>
    <property type="match status" value="1"/>
</dbReference>
<keyword evidence="2 5" id="KW-0689">Ribosomal protein</keyword>
<dbReference type="Proteomes" id="UP001611383">
    <property type="component" value="Chromosome"/>
</dbReference>
<evidence type="ECO:0000256" key="5">
    <source>
        <dbReference type="HAMAP-Rule" id="MF_00270"/>
    </source>
</evidence>
<comment type="similarity">
    <text evidence="1 5 6">Belongs to the bacterial ribosomal protein bS18 family.</text>
</comment>
<evidence type="ECO:0000256" key="1">
    <source>
        <dbReference type="ARBA" id="ARBA00005589"/>
    </source>
</evidence>
<dbReference type="InterPro" id="IPR036870">
    <property type="entry name" value="Ribosomal_bS18_sf"/>
</dbReference>
<dbReference type="SUPFAM" id="SSF46911">
    <property type="entry name" value="Ribosomal protein S18"/>
    <property type="match status" value="1"/>
</dbReference>
<dbReference type="Pfam" id="PF01084">
    <property type="entry name" value="Ribosomal_S18"/>
    <property type="match status" value="1"/>
</dbReference>
<dbReference type="EMBL" id="CP043494">
    <property type="protein sequence ID" value="WNG52830.1"/>
    <property type="molecule type" value="Genomic_DNA"/>
</dbReference>
<evidence type="ECO:0000256" key="4">
    <source>
        <dbReference type="ARBA" id="ARBA00035141"/>
    </source>
</evidence>
<evidence type="ECO:0000256" key="7">
    <source>
        <dbReference type="SAM" id="MobiDB-lite"/>
    </source>
</evidence>
<evidence type="ECO:0000313" key="9">
    <source>
        <dbReference type="Proteomes" id="UP001611383"/>
    </source>
</evidence>
<dbReference type="PANTHER" id="PTHR13479">
    <property type="entry name" value="30S RIBOSOMAL PROTEIN S18"/>
    <property type="match status" value="1"/>
</dbReference>
<evidence type="ECO:0000256" key="6">
    <source>
        <dbReference type="RuleBase" id="RU003910"/>
    </source>
</evidence>
<keyword evidence="9" id="KW-1185">Reference proteome</keyword>
<dbReference type="GO" id="GO:0005840">
    <property type="term" value="C:ribosome"/>
    <property type="evidence" value="ECO:0007669"/>
    <property type="project" value="UniProtKB-KW"/>
</dbReference>
<evidence type="ECO:0000256" key="3">
    <source>
        <dbReference type="ARBA" id="ARBA00023274"/>
    </source>
</evidence>
<dbReference type="PANTHER" id="PTHR13479:SF40">
    <property type="entry name" value="SMALL RIBOSOMAL SUBUNIT PROTEIN BS18M"/>
    <property type="match status" value="1"/>
</dbReference>
<name>A0ABY9XBR8_9BACT</name>
<dbReference type="InterPro" id="IPR001648">
    <property type="entry name" value="Ribosomal_bS18"/>
</dbReference>
<comment type="function">
    <text evidence="5">Binds as a heterodimer with protein bS6 to the central domain of the 16S rRNA, where it helps stabilize the platform of the 30S subunit.</text>
</comment>
<keyword evidence="5" id="KW-0699">rRNA-binding</keyword>
<evidence type="ECO:0000313" key="8">
    <source>
        <dbReference type="EMBL" id="WNG52830.1"/>
    </source>
</evidence>
<accession>A0ABY9XBR8</accession>
<dbReference type="HAMAP" id="MF_00270">
    <property type="entry name" value="Ribosomal_bS18"/>
    <property type="match status" value="1"/>
</dbReference>
<dbReference type="InterPro" id="IPR018275">
    <property type="entry name" value="Ribosomal_bS18_CS"/>
</dbReference>
<dbReference type="Gene3D" id="4.10.640.10">
    <property type="entry name" value="Ribosomal protein S18"/>
    <property type="match status" value="1"/>
</dbReference>
<comment type="subunit">
    <text evidence="5">Part of the 30S ribosomal subunit. Forms a tight heterodimer with protein bS6.</text>
</comment>
<proteinExistence type="inferred from homology"/>
<keyword evidence="3 5" id="KW-0687">Ribonucleoprotein</keyword>
<gene>
    <name evidence="5 8" type="primary">rpsR</name>
    <name evidence="8" type="ORF">F0U60_38910</name>
</gene>
<evidence type="ECO:0000256" key="2">
    <source>
        <dbReference type="ARBA" id="ARBA00022980"/>
    </source>
</evidence>
<dbReference type="NCBIfam" id="TIGR00165">
    <property type="entry name" value="S18"/>
    <property type="match status" value="1"/>
</dbReference>
<organism evidence="8 9">
    <name type="scientific">Archangium minus</name>
    <dbReference type="NCBI Taxonomy" id="83450"/>
    <lineage>
        <taxon>Bacteria</taxon>
        <taxon>Pseudomonadati</taxon>
        <taxon>Myxococcota</taxon>
        <taxon>Myxococcia</taxon>
        <taxon>Myxococcales</taxon>
        <taxon>Cystobacterineae</taxon>
        <taxon>Archangiaceae</taxon>
        <taxon>Archangium</taxon>
    </lineage>
</organism>
<feature type="region of interest" description="Disordered" evidence="7">
    <location>
        <begin position="1"/>
        <end position="39"/>
    </location>
</feature>